<protein>
    <submittedName>
        <fullName evidence="2">Cyclic di-GMP phosphodiesterase response regulator RpfG</fullName>
        <ecNumber evidence="2">3.1.4.-</ecNumber>
    </submittedName>
</protein>
<gene>
    <name evidence="2" type="primary">rpfG</name>
    <name evidence="2" type="ORF">LMG18091_01736</name>
</gene>
<comment type="caution">
    <text evidence="2">The sequence shown here is derived from an EMBL/GenBank/DDBJ whole genome shotgun (WGS) entry which is preliminary data.</text>
</comment>
<feature type="domain" description="HD-GYP" evidence="1">
    <location>
        <begin position="16"/>
        <end position="213"/>
    </location>
</feature>
<reference evidence="2 3" key="1">
    <citation type="submission" date="2023-07" db="EMBL/GenBank/DDBJ databases">
        <authorList>
            <person name="Peeters C."/>
        </authorList>
    </citation>
    <scope>NUCLEOTIDE SEQUENCE [LARGE SCALE GENOMIC DNA]</scope>
    <source>
        <strain evidence="2 3">LMG 18091</strain>
    </source>
</reference>
<organism evidence="2 3">
    <name type="scientific">Ralstonia wenshanensis</name>
    <dbReference type="NCBI Taxonomy" id="2842456"/>
    <lineage>
        <taxon>Bacteria</taxon>
        <taxon>Pseudomonadati</taxon>
        <taxon>Pseudomonadota</taxon>
        <taxon>Betaproteobacteria</taxon>
        <taxon>Burkholderiales</taxon>
        <taxon>Burkholderiaceae</taxon>
        <taxon>Ralstonia</taxon>
    </lineage>
</organism>
<proteinExistence type="predicted"/>
<dbReference type="InterPro" id="IPR037522">
    <property type="entry name" value="HD_GYP_dom"/>
</dbReference>
<name>A0AAD2EPF0_9RALS</name>
<dbReference type="SMART" id="SM00471">
    <property type="entry name" value="HDc"/>
    <property type="match status" value="1"/>
</dbReference>
<dbReference type="GO" id="GO:0008081">
    <property type="term" value="F:phosphoric diester hydrolase activity"/>
    <property type="evidence" value="ECO:0007669"/>
    <property type="project" value="UniProtKB-ARBA"/>
</dbReference>
<keyword evidence="2" id="KW-0378">Hydrolase</keyword>
<dbReference type="InterPro" id="IPR052020">
    <property type="entry name" value="Cyclic_di-GMP/3'3'-cGAMP_PDE"/>
</dbReference>
<dbReference type="EMBL" id="CATWAF010000002">
    <property type="protein sequence ID" value="CAJ0693171.1"/>
    <property type="molecule type" value="Genomic_DNA"/>
</dbReference>
<dbReference type="PROSITE" id="PS51832">
    <property type="entry name" value="HD_GYP"/>
    <property type="match status" value="1"/>
</dbReference>
<dbReference type="EC" id="3.1.4.-" evidence="2"/>
<dbReference type="AlphaFoldDB" id="A0AAD2EPF0"/>
<dbReference type="Proteomes" id="UP001189915">
    <property type="component" value="Unassembled WGS sequence"/>
</dbReference>
<dbReference type="Pfam" id="PF13487">
    <property type="entry name" value="HD_5"/>
    <property type="match status" value="1"/>
</dbReference>
<evidence type="ECO:0000259" key="1">
    <source>
        <dbReference type="PROSITE" id="PS51832"/>
    </source>
</evidence>
<dbReference type="CDD" id="cd00077">
    <property type="entry name" value="HDc"/>
    <property type="match status" value="1"/>
</dbReference>
<dbReference type="Gene3D" id="1.10.3210.10">
    <property type="entry name" value="Hypothetical protein af1432"/>
    <property type="match status" value="1"/>
</dbReference>
<dbReference type="InterPro" id="IPR003607">
    <property type="entry name" value="HD/PDEase_dom"/>
</dbReference>
<keyword evidence="3" id="KW-1185">Reference proteome</keyword>
<sequence length="245" mass="26336">MRAGRRATKKVNTMAQQSRPHIILASLTLAGGSRYPSALGHLVRTAAVAAYLANVLELDDAEQRRIYLVAPVHDIGKLGIPDDVLLKPASLTDSEQEVMQRHSDIGADLLAGTPDPILQLAASVARHHHEHFDGSGYPAGLAGDDVPLAARVVSIADAFDAMLEPRVYRQGMPEDDALNVVADQSGRCFDPTLAECFLKNVAGVRRARAAAESLVQQYGDVSGVIRFYGARGQSPSFLRYIQTLG</sequence>
<evidence type="ECO:0000313" key="3">
    <source>
        <dbReference type="Proteomes" id="UP001189915"/>
    </source>
</evidence>
<dbReference type="SUPFAM" id="SSF109604">
    <property type="entry name" value="HD-domain/PDEase-like"/>
    <property type="match status" value="1"/>
</dbReference>
<dbReference type="PANTHER" id="PTHR45228">
    <property type="entry name" value="CYCLIC DI-GMP PHOSPHODIESTERASE TM_0186-RELATED"/>
    <property type="match status" value="1"/>
</dbReference>
<evidence type="ECO:0000313" key="2">
    <source>
        <dbReference type="EMBL" id="CAJ0693171.1"/>
    </source>
</evidence>
<accession>A0AAD2EPF0</accession>